<dbReference type="PANTHER" id="PTHR10954:SF18">
    <property type="entry name" value="RIBONUCLEASE HII"/>
    <property type="match status" value="1"/>
</dbReference>
<name>A0A520M3A7_9GAMM</name>
<keyword evidence="13 14" id="KW-0464">Manganese</keyword>
<evidence type="ECO:0000256" key="2">
    <source>
        <dbReference type="ARBA" id="ARBA00001946"/>
    </source>
</evidence>
<gene>
    <name evidence="14" type="primary">rnhB</name>
    <name evidence="18" type="ORF">EVB00_03690</name>
</gene>
<dbReference type="GO" id="GO:0030145">
    <property type="term" value="F:manganese ion binding"/>
    <property type="evidence" value="ECO:0007669"/>
    <property type="project" value="UniProtKB-UniRule"/>
</dbReference>
<comment type="catalytic activity">
    <reaction evidence="1 14 15 16">
        <text>Endonucleolytic cleavage to 5'-phosphomonoester.</text>
        <dbReference type="EC" id="3.1.26.4"/>
    </reaction>
</comment>
<reference evidence="18 19" key="1">
    <citation type="submission" date="2019-02" db="EMBL/GenBank/DDBJ databases">
        <title>Prokaryotic population dynamics and viral predation in marine succession experiment using metagenomics: the confinement effect.</title>
        <authorList>
            <person name="Haro-Moreno J.M."/>
            <person name="Rodriguez-Valera F."/>
            <person name="Lopez-Perez M."/>
        </authorList>
    </citation>
    <scope>NUCLEOTIDE SEQUENCE [LARGE SCALE GENOMIC DNA]</scope>
    <source>
        <strain evidence="18">MED-G167</strain>
    </source>
</reference>
<protein>
    <recommendedName>
        <fullName evidence="7 14">Ribonuclease HII</fullName>
        <shortName evidence="14">RNase HII</shortName>
        <ecNumber evidence="6 14">3.1.26.4</ecNumber>
    </recommendedName>
</protein>
<feature type="binding site" evidence="14 15">
    <location>
        <position position="10"/>
    </location>
    <ligand>
        <name>a divalent metal cation</name>
        <dbReference type="ChEBI" id="CHEBI:60240"/>
    </ligand>
</feature>
<sequence>MTVLIAGVDEVGRGCLAGPVMAAAVILKKPIPGLCDSKKLSPKKRDSLSKIIKQESFYSFGIATPQEIDEINILQATLLAMKRAILSLPTVPSKILVDGIYKPDINFNIEAIIKGDSIIEEISAASIIAKVKRDKYMKEIDKKYPDYGFKNHKGYGTKLHFQKIQEFGTTDIHRMTFKGVAV</sequence>
<evidence type="ECO:0000256" key="13">
    <source>
        <dbReference type="ARBA" id="ARBA00023211"/>
    </source>
</evidence>
<evidence type="ECO:0000256" key="1">
    <source>
        <dbReference type="ARBA" id="ARBA00000077"/>
    </source>
</evidence>
<evidence type="ECO:0000259" key="17">
    <source>
        <dbReference type="PROSITE" id="PS51975"/>
    </source>
</evidence>
<proteinExistence type="inferred from homology"/>
<dbReference type="InterPro" id="IPR022898">
    <property type="entry name" value="RNase_HII"/>
</dbReference>
<dbReference type="GO" id="GO:0004523">
    <property type="term" value="F:RNA-DNA hybrid ribonuclease activity"/>
    <property type="evidence" value="ECO:0007669"/>
    <property type="project" value="UniProtKB-UniRule"/>
</dbReference>
<dbReference type="InterPro" id="IPR024567">
    <property type="entry name" value="RNase_HII/HIII_dom"/>
</dbReference>
<keyword evidence="12 14" id="KW-0378">Hydrolase</keyword>
<evidence type="ECO:0000256" key="15">
    <source>
        <dbReference type="PROSITE-ProRule" id="PRU01319"/>
    </source>
</evidence>
<dbReference type="GO" id="GO:0003723">
    <property type="term" value="F:RNA binding"/>
    <property type="evidence" value="ECO:0007669"/>
    <property type="project" value="UniProtKB-UniRule"/>
</dbReference>
<feature type="binding site" evidence="14 15">
    <location>
        <position position="98"/>
    </location>
    <ligand>
        <name>a divalent metal cation</name>
        <dbReference type="ChEBI" id="CHEBI:60240"/>
    </ligand>
</feature>
<dbReference type="InterPro" id="IPR012337">
    <property type="entry name" value="RNaseH-like_sf"/>
</dbReference>
<dbReference type="GO" id="GO:0043137">
    <property type="term" value="P:DNA replication, removal of RNA primer"/>
    <property type="evidence" value="ECO:0007669"/>
    <property type="project" value="TreeGrafter"/>
</dbReference>
<evidence type="ECO:0000256" key="10">
    <source>
        <dbReference type="ARBA" id="ARBA00022723"/>
    </source>
</evidence>
<dbReference type="InterPro" id="IPR036397">
    <property type="entry name" value="RNaseH_sf"/>
</dbReference>
<keyword evidence="11 14" id="KW-0255">Endonuclease</keyword>
<dbReference type="PROSITE" id="PS51975">
    <property type="entry name" value="RNASE_H_2"/>
    <property type="match status" value="1"/>
</dbReference>
<evidence type="ECO:0000256" key="12">
    <source>
        <dbReference type="ARBA" id="ARBA00022801"/>
    </source>
</evidence>
<dbReference type="Gene3D" id="3.30.420.10">
    <property type="entry name" value="Ribonuclease H-like superfamily/Ribonuclease H"/>
    <property type="match status" value="1"/>
</dbReference>
<dbReference type="InterPro" id="IPR001352">
    <property type="entry name" value="RNase_HII/HIII"/>
</dbReference>
<keyword evidence="10 14" id="KW-0479">Metal-binding</keyword>
<dbReference type="EMBL" id="SHBM01000068">
    <property type="protein sequence ID" value="RZO15714.1"/>
    <property type="molecule type" value="Genomic_DNA"/>
</dbReference>
<dbReference type="SUPFAM" id="SSF53098">
    <property type="entry name" value="Ribonuclease H-like"/>
    <property type="match status" value="1"/>
</dbReference>
<dbReference type="Proteomes" id="UP000318359">
    <property type="component" value="Unassembled WGS sequence"/>
</dbReference>
<evidence type="ECO:0000256" key="11">
    <source>
        <dbReference type="ARBA" id="ARBA00022759"/>
    </source>
</evidence>
<comment type="caution">
    <text evidence="18">The sequence shown here is derived from an EMBL/GenBank/DDBJ whole genome shotgun (WGS) entry which is preliminary data.</text>
</comment>
<dbReference type="EC" id="3.1.26.4" evidence="6 14"/>
<comment type="subcellular location">
    <subcellularLocation>
        <location evidence="4 14">Cytoplasm</location>
    </subcellularLocation>
</comment>
<organism evidence="18 19">
    <name type="scientific">SAR86 cluster bacterium</name>
    <dbReference type="NCBI Taxonomy" id="2030880"/>
    <lineage>
        <taxon>Bacteria</taxon>
        <taxon>Pseudomonadati</taxon>
        <taxon>Pseudomonadota</taxon>
        <taxon>Gammaproteobacteria</taxon>
        <taxon>SAR86 cluster</taxon>
    </lineage>
</organism>
<evidence type="ECO:0000256" key="3">
    <source>
        <dbReference type="ARBA" id="ARBA00004065"/>
    </source>
</evidence>
<feature type="binding site" evidence="14 15">
    <location>
        <position position="9"/>
    </location>
    <ligand>
        <name>a divalent metal cation</name>
        <dbReference type="ChEBI" id="CHEBI:60240"/>
    </ligand>
</feature>
<dbReference type="Pfam" id="PF01351">
    <property type="entry name" value="RNase_HII"/>
    <property type="match status" value="1"/>
</dbReference>
<evidence type="ECO:0000256" key="4">
    <source>
        <dbReference type="ARBA" id="ARBA00004496"/>
    </source>
</evidence>
<evidence type="ECO:0000256" key="7">
    <source>
        <dbReference type="ARBA" id="ARBA00019179"/>
    </source>
</evidence>
<dbReference type="AlphaFoldDB" id="A0A520M3A7"/>
<keyword evidence="9 14" id="KW-0540">Nuclease</keyword>
<comment type="similarity">
    <text evidence="5 14 16">Belongs to the RNase HII family.</text>
</comment>
<evidence type="ECO:0000256" key="14">
    <source>
        <dbReference type="HAMAP-Rule" id="MF_00052"/>
    </source>
</evidence>
<comment type="function">
    <text evidence="3 14 16">Endonuclease that specifically degrades the RNA of RNA-DNA hybrids.</text>
</comment>
<dbReference type="PANTHER" id="PTHR10954">
    <property type="entry name" value="RIBONUCLEASE H2 SUBUNIT A"/>
    <property type="match status" value="1"/>
</dbReference>
<evidence type="ECO:0000256" key="9">
    <source>
        <dbReference type="ARBA" id="ARBA00022722"/>
    </source>
</evidence>
<evidence type="ECO:0000313" key="19">
    <source>
        <dbReference type="Proteomes" id="UP000318359"/>
    </source>
</evidence>
<dbReference type="NCBIfam" id="NF000595">
    <property type="entry name" value="PRK00015.1-3"/>
    <property type="match status" value="1"/>
</dbReference>
<evidence type="ECO:0000256" key="6">
    <source>
        <dbReference type="ARBA" id="ARBA00012180"/>
    </source>
</evidence>
<feature type="domain" description="RNase H type-2" evidence="17">
    <location>
        <begin position="3"/>
        <end position="182"/>
    </location>
</feature>
<evidence type="ECO:0000256" key="8">
    <source>
        <dbReference type="ARBA" id="ARBA00022490"/>
    </source>
</evidence>
<dbReference type="GO" id="GO:0005737">
    <property type="term" value="C:cytoplasm"/>
    <property type="evidence" value="ECO:0007669"/>
    <property type="project" value="UniProtKB-SubCell"/>
</dbReference>
<comment type="cofactor">
    <cofactor evidence="14 15">
        <name>Mn(2+)</name>
        <dbReference type="ChEBI" id="CHEBI:29035"/>
    </cofactor>
    <cofactor evidence="14 15">
        <name>Mg(2+)</name>
        <dbReference type="ChEBI" id="CHEBI:18420"/>
    </cofactor>
    <text evidence="14 15">Manganese or magnesium. Binds 1 divalent metal ion per monomer in the absence of substrate. May bind a second metal ion after substrate binding.</text>
</comment>
<dbReference type="GO" id="GO:0032299">
    <property type="term" value="C:ribonuclease H2 complex"/>
    <property type="evidence" value="ECO:0007669"/>
    <property type="project" value="TreeGrafter"/>
</dbReference>
<dbReference type="CDD" id="cd07182">
    <property type="entry name" value="RNase_HII_bacteria_HII_like"/>
    <property type="match status" value="1"/>
</dbReference>
<dbReference type="GO" id="GO:0006298">
    <property type="term" value="P:mismatch repair"/>
    <property type="evidence" value="ECO:0007669"/>
    <property type="project" value="TreeGrafter"/>
</dbReference>
<evidence type="ECO:0000256" key="16">
    <source>
        <dbReference type="RuleBase" id="RU003515"/>
    </source>
</evidence>
<comment type="cofactor">
    <cofactor evidence="2">
        <name>Mg(2+)</name>
        <dbReference type="ChEBI" id="CHEBI:18420"/>
    </cofactor>
</comment>
<evidence type="ECO:0000256" key="5">
    <source>
        <dbReference type="ARBA" id="ARBA00007383"/>
    </source>
</evidence>
<keyword evidence="8 14" id="KW-0963">Cytoplasm</keyword>
<evidence type="ECO:0000313" key="18">
    <source>
        <dbReference type="EMBL" id="RZO15714.1"/>
    </source>
</evidence>
<accession>A0A520M3A7</accession>
<dbReference type="HAMAP" id="MF_00052_B">
    <property type="entry name" value="RNase_HII_B"/>
    <property type="match status" value="1"/>
</dbReference>